<gene>
    <name evidence="2" type="ORF">BCV71DRAFT_252624</name>
</gene>
<keyword evidence="1" id="KW-0732">Signal</keyword>
<organism evidence="2 3">
    <name type="scientific">Rhizopus microsporus</name>
    <dbReference type="NCBI Taxonomy" id="58291"/>
    <lineage>
        <taxon>Eukaryota</taxon>
        <taxon>Fungi</taxon>
        <taxon>Fungi incertae sedis</taxon>
        <taxon>Mucoromycota</taxon>
        <taxon>Mucoromycotina</taxon>
        <taxon>Mucoromycetes</taxon>
        <taxon>Mucorales</taxon>
        <taxon>Mucorineae</taxon>
        <taxon>Rhizopodaceae</taxon>
        <taxon>Rhizopus</taxon>
    </lineage>
</organism>
<evidence type="ECO:0000313" key="2">
    <source>
        <dbReference type="EMBL" id="ORE22878.1"/>
    </source>
</evidence>
<dbReference type="VEuPathDB" id="FungiDB:BCV72DRAFT_236859"/>
<dbReference type="Proteomes" id="UP000242381">
    <property type="component" value="Unassembled WGS sequence"/>
</dbReference>
<feature type="signal peptide" evidence="1">
    <location>
        <begin position="1"/>
        <end position="20"/>
    </location>
</feature>
<name>A0A1X0SFF5_RHIZD</name>
<evidence type="ECO:0000313" key="3">
    <source>
        <dbReference type="Proteomes" id="UP000242381"/>
    </source>
</evidence>
<dbReference type="OMA" id="TWTIPNG"/>
<reference evidence="2 3" key="1">
    <citation type="journal article" date="2016" name="Proc. Natl. Acad. Sci. U.S.A.">
        <title>Lipid metabolic changes in an early divergent fungus govern the establishment of a mutualistic symbiosis with endobacteria.</title>
        <authorList>
            <person name="Lastovetsky O.A."/>
            <person name="Gaspar M.L."/>
            <person name="Mondo S.J."/>
            <person name="LaButti K.M."/>
            <person name="Sandor L."/>
            <person name="Grigoriev I.V."/>
            <person name="Henry S.A."/>
            <person name="Pawlowska T.E."/>
        </authorList>
    </citation>
    <scope>NUCLEOTIDE SEQUENCE [LARGE SCALE GENOMIC DNA]</scope>
    <source>
        <strain evidence="2 3">ATCC 11559</strain>
    </source>
</reference>
<protein>
    <recommendedName>
        <fullName evidence="4">Ser-Thr-rich glycosyl-phosphatidyl-inositol-anchored membrane family-domain-containing protein</fullName>
    </recommendedName>
</protein>
<evidence type="ECO:0000256" key="1">
    <source>
        <dbReference type="SAM" id="SignalP"/>
    </source>
</evidence>
<evidence type="ECO:0008006" key="4">
    <source>
        <dbReference type="Google" id="ProtNLM"/>
    </source>
</evidence>
<dbReference type="AlphaFoldDB" id="A0A1X0SFF5"/>
<proteinExistence type="predicted"/>
<dbReference type="EMBL" id="KV921262">
    <property type="protein sequence ID" value="ORE22878.1"/>
    <property type="molecule type" value="Genomic_DNA"/>
</dbReference>
<feature type="chain" id="PRO_5013275870" description="Ser-Thr-rich glycosyl-phosphatidyl-inositol-anchored membrane family-domain-containing protein" evidence="1">
    <location>
        <begin position="21"/>
        <end position="193"/>
    </location>
</feature>
<sequence length="193" mass="19906">MKLTSFFLATAIFSSSLVMAMPIEKRDDPVISVQSLTSGATAGSNLTIQWTVHGDVAPLVDILAISNDNKVPIAEGLNSTLSEYTWTIPNGLVKDDNMTYTIQISYPVNQTASSEPFVISKAAAPLSPPTTTHASGATVTLGNGLAGYTAVASITLIGQDGKVTAQSQSSDASSLVAGTLVLLSTTAAIFALL</sequence>
<accession>A0A1X0SFF5</accession>